<accession>A0A517PYG5</accession>
<dbReference type="RefSeq" id="WP_145193105.1">
    <property type="nucleotide sequence ID" value="NZ_CP036266.1"/>
</dbReference>
<dbReference type="OrthoDB" id="1551032at2"/>
<feature type="domain" description="RiboL-PSP-HEPN" evidence="1">
    <location>
        <begin position="13"/>
        <end position="216"/>
    </location>
</feature>
<evidence type="ECO:0000259" key="1">
    <source>
        <dbReference type="Pfam" id="PF18735"/>
    </source>
</evidence>
<evidence type="ECO:0000313" key="2">
    <source>
        <dbReference type="EMBL" id="QDT24425.1"/>
    </source>
</evidence>
<proteinExistence type="predicted"/>
<protein>
    <recommendedName>
        <fullName evidence="1">RiboL-PSP-HEPN domain-containing protein</fullName>
    </recommendedName>
</protein>
<evidence type="ECO:0000313" key="3">
    <source>
        <dbReference type="Proteomes" id="UP000320421"/>
    </source>
</evidence>
<sequence length="241" mass="27914">MDVAEVRAELEEEMSRRLNEIRFFRNQLSELDSKEEKERYCQCLVVMLYAHFEGFWKAAFSIYLKAINQEQIMCKNAVEQLVAASMNDLFTSLSDPHRKCTFFRNPAPDDTKLHRFARHSEFVARLDDALSTIVSIPIDDVVDTESNLKPVVVRKNLFRLGFSHEEFKSEEGTINELLRRRNDIAHGSSRIGVPVDSYSNLESSVVGVMRRIVILIFESLRERRFEKQVDSTPSEVGTEFI</sequence>
<reference evidence="2 3" key="1">
    <citation type="submission" date="2019-02" db="EMBL/GenBank/DDBJ databases">
        <title>Deep-cultivation of Planctomycetes and their phenomic and genomic characterization uncovers novel biology.</title>
        <authorList>
            <person name="Wiegand S."/>
            <person name="Jogler M."/>
            <person name="Boedeker C."/>
            <person name="Pinto D."/>
            <person name="Vollmers J."/>
            <person name="Rivas-Marin E."/>
            <person name="Kohn T."/>
            <person name="Peeters S.H."/>
            <person name="Heuer A."/>
            <person name="Rast P."/>
            <person name="Oberbeckmann S."/>
            <person name="Bunk B."/>
            <person name="Jeske O."/>
            <person name="Meyerdierks A."/>
            <person name="Storesund J.E."/>
            <person name="Kallscheuer N."/>
            <person name="Luecker S."/>
            <person name="Lage O.M."/>
            <person name="Pohl T."/>
            <person name="Merkel B.J."/>
            <person name="Hornburger P."/>
            <person name="Mueller R.-W."/>
            <person name="Bruemmer F."/>
            <person name="Labrenz M."/>
            <person name="Spormann A.M."/>
            <person name="Op den Camp H."/>
            <person name="Overmann J."/>
            <person name="Amann R."/>
            <person name="Jetten M.S.M."/>
            <person name="Mascher T."/>
            <person name="Medema M.H."/>
            <person name="Devos D.P."/>
            <person name="Kaster A.-K."/>
            <person name="Ovreas L."/>
            <person name="Rohde M."/>
            <person name="Galperin M.Y."/>
            <person name="Jogler C."/>
        </authorList>
    </citation>
    <scope>NUCLEOTIDE SEQUENCE [LARGE SCALE GENOMIC DNA]</scope>
    <source>
        <strain evidence="2 3">HG66A1</strain>
    </source>
</reference>
<dbReference type="AlphaFoldDB" id="A0A517PYG5"/>
<keyword evidence="3" id="KW-1185">Reference proteome</keyword>
<dbReference type="EMBL" id="CP036266">
    <property type="protein sequence ID" value="QDT24425.1"/>
    <property type="molecule type" value="Genomic_DNA"/>
</dbReference>
<dbReference type="Pfam" id="PF18735">
    <property type="entry name" value="HEPN_RiboL-PSP"/>
    <property type="match status" value="1"/>
</dbReference>
<gene>
    <name evidence="2" type="ORF">HG66A1_62570</name>
</gene>
<dbReference type="InterPro" id="IPR041519">
    <property type="entry name" value="HEPN_RiboL-PSP"/>
</dbReference>
<dbReference type="Proteomes" id="UP000320421">
    <property type="component" value="Chromosome"/>
</dbReference>
<organism evidence="2 3">
    <name type="scientific">Gimesia chilikensis</name>
    <dbReference type="NCBI Taxonomy" id="2605989"/>
    <lineage>
        <taxon>Bacteria</taxon>
        <taxon>Pseudomonadati</taxon>
        <taxon>Planctomycetota</taxon>
        <taxon>Planctomycetia</taxon>
        <taxon>Planctomycetales</taxon>
        <taxon>Planctomycetaceae</taxon>
        <taxon>Gimesia</taxon>
    </lineage>
</organism>
<name>A0A517PYG5_9PLAN</name>